<reference evidence="1 3" key="1">
    <citation type="journal article" date="2011" name="Nature">
        <title>The Medicago genome provides insight into the evolution of rhizobial symbioses.</title>
        <authorList>
            <person name="Young N.D."/>
            <person name="Debelle F."/>
            <person name="Oldroyd G.E."/>
            <person name="Geurts R."/>
            <person name="Cannon S.B."/>
            <person name="Udvardi M.K."/>
            <person name="Benedito V.A."/>
            <person name="Mayer K.F."/>
            <person name="Gouzy J."/>
            <person name="Schoof H."/>
            <person name="Van de Peer Y."/>
            <person name="Proost S."/>
            <person name="Cook D.R."/>
            <person name="Meyers B.C."/>
            <person name="Spannagl M."/>
            <person name="Cheung F."/>
            <person name="De Mita S."/>
            <person name="Krishnakumar V."/>
            <person name="Gundlach H."/>
            <person name="Zhou S."/>
            <person name="Mudge J."/>
            <person name="Bharti A.K."/>
            <person name="Murray J.D."/>
            <person name="Naoumkina M.A."/>
            <person name="Rosen B."/>
            <person name="Silverstein K.A."/>
            <person name="Tang H."/>
            <person name="Rombauts S."/>
            <person name="Zhao P.X."/>
            <person name="Zhou P."/>
            <person name="Barbe V."/>
            <person name="Bardou P."/>
            <person name="Bechner M."/>
            <person name="Bellec A."/>
            <person name="Berger A."/>
            <person name="Berges H."/>
            <person name="Bidwell S."/>
            <person name="Bisseling T."/>
            <person name="Choisne N."/>
            <person name="Couloux A."/>
            <person name="Denny R."/>
            <person name="Deshpande S."/>
            <person name="Dai X."/>
            <person name="Doyle J.J."/>
            <person name="Dudez A.M."/>
            <person name="Farmer A.D."/>
            <person name="Fouteau S."/>
            <person name="Franken C."/>
            <person name="Gibelin C."/>
            <person name="Gish J."/>
            <person name="Goldstein S."/>
            <person name="Gonzalez A.J."/>
            <person name="Green P.J."/>
            <person name="Hallab A."/>
            <person name="Hartog M."/>
            <person name="Hua A."/>
            <person name="Humphray S.J."/>
            <person name="Jeong D.H."/>
            <person name="Jing Y."/>
            <person name="Jocker A."/>
            <person name="Kenton S.M."/>
            <person name="Kim D.J."/>
            <person name="Klee K."/>
            <person name="Lai H."/>
            <person name="Lang C."/>
            <person name="Lin S."/>
            <person name="Macmil S.L."/>
            <person name="Magdelenat G."/>
            <person name="Matthews L."/>
            <person name="McCorrison J."/>
            <person name="Monaghan E.L."/>
            <person name="Mun J.H."/>
            <person name="Najar F.Z."/>
            <person name="Nicholson C."/>
            <person name="Noirot C."/>
            <person name="O'Bleness M."/>
            <person name="Paule C.R."/>
            <person name="Poulain J."/>
            <person name="Prion F."/>
            <person name="Qin B."/>
            <person name="Qu C."/>
            <person name="Retzel E.F."/>
            <person name="Riddle C."/>
            <person name="Sallet E."/>
            <person name="Samain S."/>
            <person name="Samson N."/>
            <person name="Sanders I."/>
            <person name="Saurat O."/>
            <person name="Scarpelli C."/>
            <person name="Schiex T."/>
            <person name="Segurens B."/>
            <person name="Severin A.J."/>
            <person name="Sherrier D.J."/>
            <person name="Shi R."/>
            <person name="Sims S."/>
            <person name="Singer S.R."/>
            <person name="Sinharoy S."/>
            <person name="Sterck L."/>
            <person name="Viollet A."/>
            <person name="Wang B.B."/>
            <person name="Wang K."/>
            <person name="Wang M."/>
            <person name="Wang X."/>
            <person name="Warfsmann J."/>
            <person name="Weissenbach J."/>
            <person name="White D.D."/>
            <person name="White J.D."/>
            <person name="Wiley G.B."/>
            <person name="Wincker P."/>
            <person name="Xing Y."/>
            <person name="Yang L."/>
            <person name="Yao Z."/>
            <person name="Ying F."/>
            <person name="Zhai J."/>
            <person name="Zhou L."/>
            <person name="Zuber A."/>
            <person name="Denarie J."/>
            <person name="Dixon R.A."/>
            <person name="May G.D."/>
            <person name="Schwartz D.C."/>
            <person name="Rogers J."/>
            <person name="Quetier F."/>
            <person name="Town C.D."/>
            <person name="Roe B.A."/>
        </authorList>
    </citation>
    <scope>NUCLEOTIDE SEQUENCE [LARGE SCALE GENOMIC DNA]</scope>
    <source>
        <strain evidence="1">A17</strain>
        <strain evidence="2 3">cv. Jemalong A17</strain>
    </source>
</reference>
<evidence type="ECO:0000313" key="2">
    <source>
        <dbReference type="EnsemblPlants" id="KEH42575"/>
    </source>
</evidence>
<dbReference type="AlphaFoldDB" id="A0A072VWV3"/>
<evidence type="ECO:0000313" key="1">
    <source>
        <dbReference type="EMBL" id="KEH42575.1"/>
    </source>
</evidence>
<gene>
    <name evidence="1" type="ordered locus">MTR_1g070260</name>
</gene>
<dbReference type="HOGENOM" id="CLU_2593327_0_0_1"/>
<dbReference type="EnsemblPlants" id="KEH42575">
    <property type="protein sequence ID" value="KEH42575"/>
    <property type="gene ID" value="MTR_1g070260"/>
</dbReference>
<proteinExistence type="predicted"/>
<dbReference type="PANTHER" id="PTHR36617:SF5">
    <property type="entry name" value="OS05G0421675 PROTEIN"/>
    <property type="match status" value="1"/>
</dbReference>
<reference evidence="2" key="3">
    <citation type="submission" date="2015-04" db="UniProtKB">
        <authorList>
            <consortium name="EnsemblPlants"/>
        </authorList>
    </citation>
    <scope>IDENTIFICATION</scope>
    <source>
        <strain evidence="2">cv. Jemalong A17</strain>
    </source>
</reference>
<dbReference type="EMBL" id="CM001217">
    <property type="protein sequence ID" value="KEH42575.1"/>
    <property type="molecule type" value="Genomic_DNA"/>
</dbReference>
<protein>
    <submittedName>
        <fullName evidence="1 2">Uncharacterized protein</fullName>
    </submittedName>
</protein>
<organism evidence="1 3">
    <name type="scientific">Medicago truncatula</name>
    <name type="common">Barrel medic</name>
    <name type="synonym">Medicago tribuloides</name>
    <dbReference type="NCBI Taxonomy" id="3880"/>
    <lineage>
        <taxon>Eukaryota</taxon>
        <taxon>Viridiplantae</taxon>
        <taxon>Streptophyta</taxon>
        <taxon>Embryophyta</taxon>
        <taxon>Tracheophyta</taxon>
        <taxon>Spermatophyta</taxon>
        <taxon>Magnoliopsida</taxon>
        <taxon>eudicotyledons</taxon>
        <taxon>Gunneridae</taxon>
        <taxon>Pentapetalae</taxon>
        <taxon>rosids</taxon>
        <taxon>fabids</taxon>
        <taxon>Fabales</taxon>
        <taxon>Fabaceae</taxon>
        <taxon>Papilionoideae</taxon>
        <taxon>50 kb inversion clade</taxon>
        <taxon>NPAAA clade</taxon>
        <taxon>Hologalegina</taxon>
        <taxon>IRL clade</taxon>
        <taxon>Trifolieae</taxon>
        <taxon>Medicago</taxon>
    </lineage>
</organism>
<keyword evidence="3" id="KW-1185">Reference proteome</keyword>
<name>A0A072VWV3_MEDTR</name>
<sequence>MIVSSNLWEDVWRWRRRLWAWEEEMVAECRALLLDVSLSPNVSDKWVWLPDPSGGYSVRGAYDFLTTKEAPLVDPVTELV</sequence>
<evidence type="ECO:0000313" key="3">
    <source>
        <dbReference type="Proteomes" id="UP000002051"/>
    </source>
</evidence>
<dbReference type="PANTHER" id="PTHR36617">
    <property type="entry name" value="PROTEIN, PUTATIVE-RELATED"/>
    <property type="match status" value="1"/>
</dbReference>
<dbReference type="Proteomes" id="UP000002051">
    <property type="component" value="Unassembled WGS sequence"/>
</dbReference>
<accession>A0A072VWV3</accession>
<reference evidence="1 3" key="2">
    <citation type="journal article" date="2014" name="BMC Genomics">
        <title>An improved genome release (version Mt4.0) for the model legume Medicago truncatula.</title>
        <authorList>
            <person name="Tang H."/>
            <person name="Krishnakumar V."/>
            <person name="Bidwell S."/>
            <person name="Rosen B."/>
            <person name="Chan A."/>
            <person name="Zhou S."/>
            <person name="Gentzbittel L."/>
            <person name="Childs K.L."/>
            <person name="Yandell M."/>
            <person name="Gundlach H."/>
            <person name="Mayer K.F."/>
            <person name="Schwartz D.C."/>
            <person name="Town C.D."/>
        </authorList>
    </citation>
    <scope>GENOME REANNOTATION</scope>
    <source>
        <strain evidence="1">A17</strain>
        <strain evidence="2 3">cv. Jemalong A17</strain>
    </source>
</reference>